<organism evidence="2">
    <name type="scientific">viral metagenome</name>
    <dbReference type="NCBI Taxonomy" id="1070528"/>
    <lineage>
        <taxon>unclassified sequences</taxon>
        <taxon>metagenomes</taxon>
        <taxon>organismal metagenomes</taxon>
    </lineage>
</organism>
<name>A0A6C0I9C0_9ZZZZ</name>
<dbReference type="AlphaFoldDB" id="A0A6C0I9C0"/>
<keyword evidence="1" id="KW-1133">Transmembrane helix</keyword>
<accession>A0A6C0I9C0</accession>
<keyword evidence="1" id="KW-0812">Transmembrane</keyword>
<protein>
    <submittedName>
        <fullName evidence="2">Uncharacterized protein</fullName>
    </submittedName>
</protein>
<evidence type="ECO:0000313" key="2">
    <source>
        <dbReference type="EMBL" id="QHT89554.1"/>
    </source>
</evidence>
<dbReference type="EMBL" id="MN740142">
    <property type="protein sequence ID" value="QHT89554.1"/>
    <property type="molecule type" value="Genomic_DNA"/>
</dbReference>
<feature type="transmembrane region" description="Helical" evidence="1">
    <location>
        <begin position="348"/>
        <end position="372"/>
    </location>
</feature>
<evidence type="ECO:0000256" key="1">
    <source>
        <dbReference type="SAM" id="Phobius"/>
    </source>
</evidence>
<feature type="transmembrane region" description="Helical" evidence="1">
    <location>
        <begin position="118"/>
        <end position="140"/>
    </location>
</feature>
<proteinExistence type="predicted"/>
<sequence length="416" mass="48565">MGSNEIKEWVFIAIVVMLLLALIFLSALKISIFFSSFLFLSKKKNYDKANYIANSSFYQYFYNNPFLFGEINIEKSIAAFLIALLVVAIIGNLGYGATNYGYLNYYYGDNEEYDFVDYYIKTIMILGVIYFLSYLNWFWFSNDKAEDDKLLTNEVALKAFVIENIDYTYLYDYYKKVIYSKASGAYDINSYILQYKPGNALNDQNTLFKLCFTIHILSPNRTEFANIQKEIFSICKITYEKSTTDEQANAASFEPKITKALKDRTFYIIANYNNNNSAVLPPLEKLVKDTLSSVSDTTIKNIRDTKIREIQENSPDISTMKSTYEQGRSHFTDTIKVYKEVYGKYYTYYIYSVLITNFLLTYSILIFFYIIIKYQDSFEKRLYSIYSFKSDIKTYGYYILGLYYLLTSPIILFGAA</sequence>
<feature type="transmembrane region" description="Helical" evidence="1">
    <location>
        <begin position="395"/>
        <end position="415"/>
    </location>
</feature>
<keyword evidence="1" id="KW-0472">Membrane</keyword>
<feature type="transmembrane region" description="Helical" evidence="1">
    <location>
        <begin position="12"/>
        <end position="40"/>
    </location>
</feature>
<reference evidence="2" key="1">
    <citation type="journal article" date="2020" name="Nature">
        <title>Giant virus diversity and host interactions through global metagenomics.</title>
        <authorList>
            <person name="Schulz F."/>
            <person name="Roux S."/>
            <person name="Paez-Espino D."/>
            <person name="Jungbluth S."/>
            <person name="Walsh D.A."/>
            <person name="Denef V.J."/>
            <person name="McMahon K.D."/>
            <person name="Konstantinidis K.T."/>
            <person name="Eloe-Fadrosh E.A."/>
            <person name="Kyrpides N.C."/>
            <person name="Woyke T."/>
        </authorList>
    </citation>
    <scope>NUCLEOTIDE SEQUENCE</scope>
    <source>
        <strain evidence="2">GVMAG-M-3300023184-60</strain>
    </source>
</reference>
<feature type="transmembrane region" description="Helical" evidence="1">
    <location>
        <begin position="77"/>
        <end position="98"/>
    </location>
</feature>